<accession>A0A150X2W9</accession>
<keyword evidence="4" id="KW-1003">Cell membrane</keyword>
<comment type="function">
    <text evidence="8">Major component of the acid-resistance (AR) system allowing enteric pathogens to survive the acidic environment in the stomach. Exchanges extracellular arginine for its intracellular decarboxylation product agmatine (Agm) thereby expelling intracellular protons. Probably undergoes several conformational states in order to translocate the substrate across the membrane; keeps the substrate accessible to only 1 side of the membrane at a time by opening and closing 3 membrane-internal gates.</text>
</comment>
<feature type="transmembrane region" description="Helical" evidence="9">
    <location>
        <begin position="158"/>
        <end position="177"/>
    </location>
</feature>
<feature type="transmembrane region" description="Helical" evidence="9">
    <location>
        <begin position="388"/>
        <end position="406"/>
    </location>
</feature>
<feature type="transmembrane region" description="Helical" evidence="9">
    <location>
        <begin position="125"/>
        <end position="146"/>
    </location>
</feature>
<feature type="transmembrane region" description="Helical" evidence="9">
    <location>
        <begin position="189"/>
        <end position="208"/>
    </location>
</feature>
<dbReference type="GO" id="GO:0005886">
    <property type="term" value="C:plasma membrane"/>
    <property type="evidence" value="ECO:0007669"/>
    <property type="project" value="UniProtKB-SubCell"/>
</dbReference>
<dbReference type="PANTHER" id="PTHR42770">
    <property type="entry name" value="AMINO ACID TRANSPORTER-RELATED"/>
    <property type="match status" value="1"/>
</dbReference>
<proteinExistence type="inferred from homology"/>
<feature type="transmembrane region" description="Helical" evidence="9">
    <location>
        <begin position="44"/>
        <end position="64"/>
    </location>
</feature>
<dbReference type="Gene3D" id="1.20.1740.10">
    <property type="entry name" value="Amino acid/polyamine transporter I"/>
    <property type="match status" value="1"/>
</dbReference>
<comment type="subcellular location">
    <subcellularLocation>
        <location evidence="1">Cell membrane</location>
        <topology evidence="1">Multi-pass membrane protein</topology>
    </subcellularLocation>
</comment>
<feature type="transmembrane region" description="Helical" evidence="9">
    <location>
        <begin position="277"/>
        <end position="297"/>
    </location>
</feature>
<evidence type="ECO:0000256" key="2">
    <source>
        <dbReference type="ARBA" id="ARBA00008220"/>
    </source>
</evidence>
<dbReference type="PIRSF" id="PIRSF006060">
    <property type="entry name" value="AA_transporter"/>
    <property type="match status" value="1"/>
</dbReference>
<dbReference type="RefSeq" id="WP_068418062.1">
    <property type="nucleotide sequence ID" value="NZ_LRDB01000050.1"/>
</dbReference>
<feature type="transmembrane region" description="Helical" evidence="9">
    <location>
        <begin position="323"/>
        <end position="341"/>
    </location>
</feature>
<dbReference type="GO" id="GO:0022857">
    <property type="term" value="F:transmembrane transporter activity"/>
    <property type="evidence" value="ECO:0007669"/>
    <property type="project" value="InterPro"/>
</dbReference>
<evidence type="ECO:0000256" key="8">
    <source>
        <dbReference type="ARBA" id="ARBA00045636"/>
    </source>
</evidence>
<dbReference type="AlphaFoldDB" id="A0A150X2W9"/>
<feature type="transmembrane region" description="Helical" evidence="9">
    <location>
        <begin position="353"/>
        <end position="376"/>
    </location>
</feature>
<dbReference type="PANTHER" id="PTHR42770:SF18">
    <property type="entry name" value="ARGININE_AGMATINE ANTIPORTER"/>
    <property type="match status" value="1"/>
</dbReference>
<evidence type="ECO:0000313" key="10">
    <source>
        <dbReference type="EMBL" id="KYG73069.1"/>
    </source>
</evidence>
<protein>
    <recommendedName>
        <fullName evidence="3">Arginine/agmatine antiporter</fullName>
    </recommendedName>
</protein>
<dbReference type="OrthoDB" id="9810109at2"/>
<evidence type="ECO:0000256" key="7">
    <source>
        <dbReference type="ARBA" id="ARBA00023136"/>
    </source>
</evidence>
<feature type="transmembrane region" description="Helical" evidence="9">
    <location>
        <begin position="85"/>
        <end position="113"/>
    </location>
</feature>
<evidence type="ECO:0000256" key="3">
    <source>
        <dbReference type="ARBA" id="ARBA00021069"/>
    </source>
</evidence>
<feature type="transmembrane region" description="Helical" evidence="9">
    <location>
        <begin position="229"/>
        <end position="251"/>
    </location>
</feature>
<evidence type="ECO:0000313" key="11">
    <source>
        <dbReference type="Proteomes" id="UP000075615"/>
    </source>
</evidence>
<organism evidence="10 11">
    <name type="scientific">Roseivirga echinicomitans</name>
    <dbReference type="NCBI Taxonomy" id="296218"/>
    <lineage>
        <taxon>Bacteria</taxon>
        <taxon>Pseudomonadati</taxon>
        <taxon>Bacteroidota</taxon>
        <taxon>Cytophagia</taxon>
        <taxon>Cytophagales</taxon>
        <taxon>Roseivirgaceae</taxon>
        <taxon>Roseivirga</taxon>
    </lineage>
</organism>
<dbReference type="Pfam" id="PF13520">
    <property type="entry name" value="AA_permease_2"/>
    <property type="match status" value="1"/>
</dbReference>
<sequence>MSNSKNSSKKLGVWTTTALVVGGMIGSGIFSLPVALAQFGGISLFGWLFAALGAFILAKILGQLSKVIPDTGGPYAYSRAGFGDFIGFFVGWGYWLSLWATNAAIAISFVSYLSVFIPILKDNSLLSLITALITIWLLTALNSYSVKGGGKTQLITTLLKIVPLLAITVGGFFFIDWSNFSPFNVSEVSSIQAITISTAICLFAFLGIEAATIPAGNIKSPEKTIPKATMYGTIAVSILYMASSFALFSVLPPAEMANTVSPFSDAASKMWGANAEYIVAAGACISTFGALNGWILISGQMPMAMANDGILPKPFAKINKNESPYFSIIVSSGIVTILLLLNQTKGLADVYTYMILLSTVATLVSYIFSVSAFGLFSIERKYDFKPKLTNFILTLVGFGFSIWMMFGSGHEAVSVGFIGLLLGIPVYIWSKRKI</sequence>
<comment type="similarity">
    <text evidence="2">Belongs to the amino acid-polyamine-organocation (APC) superfamily. Basic amino acid/polyamine antiporter (APA) (TC 2.A.3.2) family.</text>
</comment>
<keyword evidence="11" id="KW-1185">Reference proteome</keyword>
<dbReference type="InterPro" id="IPR050367">
    <property type="entry name" value="APC_superfamily"/>
</dbReference>
<keyword evidence="7 9" id="KW-0472">Membrane</keyword>
<keyword evidence="5 9" id="KW-0812">Transmembrane</keyword>
<gene>
    <name evidence="10" type="ORF">AWN68_10280</name>
</gene>
<dbReference type="Proteomes" id="UP000075615">
    <property type="component" value="Unassembled WGS sequence"/>
</dbReference>
<dbReference type="STRING" id="296218.AWN68_10280"/>
<evidence type="ECO:0000256" key="5">
    <source>
        <dbReference type="ARBA" id="ARBA00022692"/>
    </source>
</evidence>
<feature type="transmembrane region" description="Helical" evidence="9">
    <location>
        <begin position="12"/>
        <end position="32"/>
    </location>
</feature>
<evidence type="ECO:0000256" key="6">
    <source>
        <dbReference type="ARBA" id="ARBA00022989"/>
    </source>
</evidence>
<evidence type="ECO:0000256" key="9">
    <source>
        <dbReference type="SAM" id="Phobius"/>
    </source>
</evidence>
<dbReference type="EMBL" id="LRDB01000050">
    <property type="protein sequence ID" value="KYG73069.1"/>
    <property type="molecule type" value="Genomic_DNA"/>
</dbReference>
<name>A0A150X2W9_9BACT</name>
<reference evidence="10 11" key="1">
    <citation type="submission" date="2016-01" db="EMBL/GenBank/DDBJ databases">
        <title>Genome sequencing of Roseivirga echinicomitans KMM 6058.</title>
        <authorList>
            <person name="Selvaratnam C."/>
            <person name="Thevarajoo S."/>
            <person name="Goh K.M."/>
            <person name="Ee R."/>
            <person name="Chan K.-G."/>
            <person name="Chong C.S."/>
        </authorList>
    </citation>
    <scope>NUCLEOTIDE SEQUENCE [LARGE SCALE GENOMIC DNA]</scope>
    <source>
        <strain evidence="10 11">KMM 6058</strain>
    </source>
</reference>
<feature type="transmembrane region" description="Helical" evidence="9">
    <location>
        <begin position="412"/>
        <end position="430"/>
    </location>
</feature>
<comment type="caution">
    <text evidence="10">The sequence shown here is derived from an EMBL/GenBank/DDBJ whole genome shotgun (WGS) entry which is preliminary data.</text>
</comment>
<evidence type="ECO:0000256" key="1">
    <source>
        <dbReference type="ARBA" id="ARBA00004651"/>
    </source>
</evidence>
<dbReference type="InterPro" id="IPR002293">
    <property type="entry name" value="AA/rel_permease1"/>
</dbReference>
<evidence type="ECO:0000256" key="4">
    <source>
        <dbReference type="ARBA" id="ARBA00022475"/>
    </source>
</evidence>
<keyword evidence="6 9" id="KW-1133">Transmembrane helix</keyword>